<evidence type="ECO:0000256" key="6">
    <source>
        <dbReference type="PIRSR" id="PIRSR000350-4"/>
    </source>
</evidence>
<keyword evidence="5" id="KW-0547">Nucleotide-binding</keyword>
<organism evidence="9 10">
    <name type="scientific">Virgisporangium aurantiacum</name>
    <dbReference type="NCBI Taxonomy" id="175570"/>
    <lineage>
        <taxon>Bacteria</taxon>
        <taxon>Bacillati</taxon>
        <taxon>Actinomycetota</taxon>
        <taxon>Actinomycetes</taxon>
        <taxon>Micromonosporales</taxon>
        <taxon>Micromonosporaceae</taxon>
        <taxon>Virgisporangium</taxon>
    </lineage>
</organism>
<dbReference type="GO" id="GO:0004148">
    <property type="term" value="F:dihydrolipoyl dehydrogenase (NADH) activity"/>
    <property type="evidence" value="ECO:0007669"/>
    <property type="project" value="TreeGrafter"/>
</dbReference>
<comment type="similarity">
    <text evidence="1">Belongs to the class-I pyridine nucleotide-disulfide oxidoreductase family.</text>
</comment>
<feature type="binding site" evidence="5">
    <location>
        <begin position="186"/>
        <end position="193"/>
    </location>
    <ligand>
        <name>NAD(+)</name>
        <dbReference type="ChEBI" id="CHEBI:57540"/>
    </ligand>
</feature>
<gene>
    <name evidence="9" type="ORF">Vau01_047230</name>
</gene>
<dbReference type="Pfam" id="PF02852">
    <property type="entry name" value="Pyr_redox_dim"/>
    <property type="match status" value="1"/>
</dbReference>
<dbReference type="PRINTS" id="PR00411">
    <property type="entry name" value="PNDRDTASEI"/>
</dbReference>
<feature type="binding site" evidence="5">
    <location>
        <position position="119"/>
    </location>
    <ligand>
        <name>FAD</name>
        <dbReference type="ChEBI" id="CHEBI:57692"/>
    </ligand>
</feature>
<feature type="domain" description="FAD/NAD(P)-binding" evidence="8">
    <location>
        <begin position="13"/>
        <end position="339"/>
    </location>
</feature>
<protein>
    <submittedName>
        <fullName evidence="9">Oxidoreductase</fullName>
    </submittedName>
</protein>
<evidence type="ECO:0000313" key="9">
    <source>
        <dbReference type="EMBL" id="GIJ57207.1"/>
    </source>
</evidence>
<dbReference type="Gene3D" id="3.50.50.60">
    <property type="entry name" value="FAD/NAD(P)-binding domain"/>
    <property type="match status" value="2"/>
</dbReference>
<evidence type="ECO:0000256" key="3">
    <source>
        <dbReference type="ARBA" id="ARBA00022827"/>
    </source>
</evidence>
<dbReference type="PRINTS" id="PR00368">
    <property type="entry name" value="FADPNR"/>
</dbReference>
<feature type="disulfide bond" description="Redox-active" evidence="6">
    <location>
        <begin position="50"/>
        <end position="55"/>
    </location>
</feature>
<dbReference type="EMBL" id="BOPG01000029">
    <property type="protein sequence ID" value="GIJ57207.1"/>
    <property type="molecule type" value="Genomic_DNA"/>
</dbReference>
<dbReference type="GO" id="GO:0006103">
    <property type="term" value="P:2-oxoglutarate metabolic process"/>
    <property type="evidence" value="ECO:0007669"/>
    <property type="project" value="TreeGrafter"/>
</dbReference>
<evidence type="ECO:0000256" key="1">
    <source>
        <dbReference type="ARBA" id="ARBA00007532"/>
    </source>
</evidence>
<dbReference type="InterPro" id="IPR050151">
    <property type="entry name" value="Class-I_Pyr_Nuc-Dis_Oxidored"/>
</dbReference>
<dbReference type="RefSeq" id="WP_203996344.1">
    <property type="nucleotide sequence ID" value="NZ_BOPG01000029.1"/>
</dbReference>
<proteinExistence type="inferred from homology"/>
<comment type="caution">
    <text evidence="9">The sequence shown here is derived from an EMBL/GenBank/DDBJ whole genome shotgun (WGS) entry which is preliminary data.</text>
</comment>
<dbReference type="InterPro" id="IPR036188">
    <property type="entry name" value="FAD/NAD-bd_sf"/>
</dbReference>
<keyword evidence="2" id="KW-0285">Flavoprotein</keyword>
<sequence>MSASVDPDRTEWDVIVVGGAAAGEVAAQYATQFSGLSAVIVEKELVGGECSYWACMPSKALLRPVEVRANAGDLSGLGVGAVDAAAVLGRRDVVVNHLDDASQVRWALGAGIDVVRGRGRLDGARAVVVTGPGGGERRLTARHAVVLDTGSTPLVPPVPGLAEARPWTSRDVTNLHEIPARVVLIGGGVVACEAATWLRGLGAGEVTIVHRGSRLLARNEPFAGDLVADALRASGVDVRLGVSAVKVRRDRVDDPGIGHVRGSEVTVHLSDGGTVVADEVVVATGRTPNSAGLGLESVGLTLGPGEPVPVDDHLTVPGVDGDWLYAIGDVTGRALLTHMGKYQARIAGTVIADRAAGRPLDDGPYSVHTDVVDDGRVPQVVFTDPEVGAVGLTEAEARDRGLDVEVVEYDLAQLAGTYVLRENYVGRAKLLVDRSADVVVGATFAGTGVAELTHSATTAVVGRIPVPVLWHVVPSYPTVSEAWLRLLETLNAQRNAATVRPRRG</sequence>
<dbReference type="PANTHER" id="PTHR22912">
    <property type="entry name" value="DISULFIDE OXIDOREDUCTASE"/>
    <property type="match status" value="1"/>
</dbReference>
<dbReference type="Pfam" id="PF07992">
    <property type="entry name" value="Pyr_redox_2"/>
    <property type="match status" value="1"/>
</dbReference>
<dbReference type="InterPro" id="IPR016156">
    <property type="entry name" value="FAD/NAD-linked_Rdtase_dimer_sf"/>
</dbReference>
<name>A0A8J4E2N5_9ACTN</name>
<reference evidence="9" key="1">
    <citation type="submission" date="2021-01" db="EMBL/GenBank/DDBJ databases">
        <title>Whole genome shotgun sequence of Virgisporangium aurantiacum NBRC 16421.</title>
        <authorList>
            <person name="Komaki H."/>
            <person name="Tamura T."/>
        </authorList>
    </citation>
    <scope>NUCLEOTIDE SEQUENCE</scope>
    <source>
        <strain evidence="9">NBRC 16421</strain>
    </source>
</reference>
<keyword evidence="10" id="KW-1185">Reference proteome</keyword>
<dbReference type="SUPFAM" id="SSF55424">
    <property type="entry name" value="FAD/NAD-linked reductases, dimerisation (C-terminal) domain"/>
    <property type="match status" value="1"/>
</dbReference>
<evidence type="ECO:0000256" key="4">
    <source>
        <dbReference type="ARBA" id="ARBA00023027"/>
    </source>
</evidence>
<dbReference type="InterPro" id="IPR004099">
    <property type="entry name" value="Pyr_nucl-diS_OxRdtase_dimer"/>
</dbReference>
<dbReference type="Gene3D" id="3.30.390.30">
    <property type="match status" value="1"/>
</dbReference>
<evidence type="ECO:0000259" key="8">
    <source>
        <dbReference type="Pfam" id="PF07992"/>
    </source>
</evidence>
<accession>A0A8J4E2N5</accession>
<dbReference type="Proteomes" id="UP000612585">
    <property type="component" value="Unassembled WGS sequence"/>
</dbReference>
<feature type="binding site" evidence="5">
    <location>
        <position position="59"/>
    </location>
    <ligand>
        <name>FAD</name>
        <dbReference type="ChEBI" id="CHEBI:57692"/>
    </ligand>
</feature>
<dbReference type="AlphaFoldDB" id="A0A8J4E2N5"/>
<feature type="domain" description="Pyridine nucleotide-disulphide oxidoreductase dimerisation" evidence="7">
    <location>
        <begin position="377"/>
        <end position="483"/>
    </location>
</feature>
<dbReference type="PANTHER" id="PTHR22912:SF151">
    <property type="entry name" value="DIHYDROLIPOYL DEHYDROGENASE, MITOCHONDRIAL"/>
    <property type="match status" value="1"/>
</dbReference>
<evidence type="ECO:0000313" key="10">
    <source>
        <dbReference type="Proteomes" id="UP000612585"/>
    </source>
</evidence>
<dbReference type="PIRSF" id="PIRSF000350">
    <property type="entry name" value="Mercury_reductase_MerA"/>
    <property type="match status" value="1"/>
</dbReference>
<evidence type="ECO:0000256" key="2">
    <source>
        <dbReference type="ARBA" id="ARBA00022630"/>
    </source>
</evidence>
<dbReference type="InterPro" id="IPR023753">
    <property type="entry name" value="FAD/NAD-binding_dom"/>
</dbReference>
<keyword evidence="4 5" id="KW-0520">NAD</keyword>
<comment type="cofactor">
    <cofactor evidence="5">
        <name>FAD</name>
        <dbReference type="ChEBI" id="CHEBI:57692"/>
    </cofactor>
    <text evidence="5">Binds 1 FAD per subunit.</text>
</comment>
<keyword evidence="3 5" id="KW-0274">FAD</keyword>
<evidence type="ECO:0000259" key="7">
    <source>
        <dbReference type="Pfam" id="PF02852"/>
    </source>
</evidence>
<dbReference type="GO" id="GO:0050660">
    <property type="term" value="F:flavin adenine dinucleotide binding"/>
    <property type="evidence" value="ECO:0007669"/>
    <property type="project" value="TreeGrafter"/>
</dbReference>
<feature type="binding site" evidence="5">
    <location>
        <begin position="149"/>
        <end position="151"/>
    </location>
    <ligand>
        <name>FAD</name>
        <dbReference type="ChEBI" id="CHEBI:57692"/>
    </ligand>
</feature>
<feature type="binding site" evidence="5">
    <location>
        <position position="285"/>
    </location>
    <ligand>
        <name>NAD(+)</name>
        <dbReference type="ChEBI" id="CHEBI:57540"/>
    </ligand>
</feature>
<dbReference type="InterPro" id="IPR001100">
    <property type="entry name" value="Pyr_nuc-diS_OxRdtase"/>
</dbReference>
<evidence type="ECO:0000256" key="5">
    <source>
        <dbReference type="PIRSR" id="PIRSR000350-3"/>
    </source>
</evidence>
<dbReference type="SUPFAM" id="SSF51905">
    <property type="entry name" value="FAD/NAD(P)-binding domain"/>
    <property type="match status" value="1"/>
</dbReference>
<feature type="binding site" evidence="5">
    <location>
        <position position="329"/>
    </location>
    <ligand>
        <name>FAD</name>
        <dbReference type="ChEBI" id="CHEBI:57692"/>
    </ligand>
</feature>